<evidence type="ECO:0000256" key="1">
    <source>
        <dbReference type="SAM" id="MobiDB-lite"/>
    </source>
</evidence>
<dbReference type="KEGG" id="bbel:109477019"/>
<feature type="compositionally biased region" description="Polar residues" evidence="1">
    <location>
        <begin position="44"/>
        <end position="58"/>
    </location>
</feature>
<evidence type="ECO:0000259" key="2">
    <source>
        <dbReference type="SMART" id="SM01406"/>
    </source>
</evidence>
<accession>A0A6P4ZRS1</accession>
<dbReference type="OrthoDB" id="2021186at2759"/>
<feature type="compositionally biased region" description="Basic and acidic residues" evidence="1">
    <location>
        <begin position="126"/>
        <end position="140"/>
    </location>
</feature>
<dbReference type="Gene3D" id="3.30.60.190">
    <property type="match status" value="1"/>
</dbReference>
<dbReference type="GO" id="GO:0031011">
    <property type="term" value="C:Ino80 complex"/>
    <property type="evidence" value="ECO:0007669"/>
    <property type="project" value="InterPro"/>
</dbReference>
<dbReference type="GeneID" id="109477019"/>
<proteinExistence type="predicted"/>
<dbReference type="PANTHER" id="PTHR21561:SF12">
    <property type="entry name" value="INO80 COMPLEX SUBUNIT B"/>
    <property type="match status" value="1"/>
</dbReference>
<dbReference type="GO" id="GO:0006338">
    <property type="term" value="P:chromatin remodeling"/>
    <property type="evidence" value="ECO:0007669"/>
    <property type="project" value="InterPro"/>
</dbReference>
<gene>
    <name evidence="4" type="primary">LOC109477019</name>
</gene>
<dbReference type="RefSeq" id="XP_019633632.1">
    <property type="nucleotide sequence ID" value="XM_019778073.1"/>
</dbReference>
<dbReference type="SMART" id="SM01406">
    <property type="entry name" value="PAPA-1"/>
    <property type="match status" value="1"/>
</dbReference>
<feature type="compositionally biased region" description="Basic residues" evidence="1">
    <location>
        <begin position="184"/>
        <end position="196"/>
    </location>
</feature>
<dbReference type="InterPro" id="IPR006880">
    <property type="entry name" value="INO80B_C"/>
</dbReference>
<dbReference type="Proteomes" id="UP000515135">
    <property type="component" value="Unplaced"/>
</dbReference>
<evidence type="ECO:0000313" key="3">
    <source>
        <dbReference type="Proteomes" id="UP000515135"/>
    </source>
</evidence>
<keyword evidence="3" id="KW-1185">Reference proteome</keyword>
<dbReference type="PANTHER" id="PTHR21561">
    <property type="entry name" value="INO80 COMPLEX SUBUNIT B"/>
    <property type="match status" value="1"/>
</dbReference>
<reference evidence="4" key="1">
    <citation type="submission" date="2025-08" db="UniProtKB">
        <authorList>
            <consortium name="RefSeq"/>
        </authorList>
    </citation>
    <scope>IDENTIFICATION</scope>
    <source>
        <tissue evidence="4">Gonad</tissue>
    </source>
</reference>
<dbReference type="InterPro" id="IPR029523">
    <property type="entry name" value="INO80B/Ies2"/>
</dbReference>
<sequence>MGKRKDAAAEEEVKRAESPVDEGGHRKKHKKKHKKHRKKEYTAELSSETCTSDSTGQPQLKLKIKIGGMTLGTKNIPKIATPEDSSEGEASKQWEDEDSTQPPDEAQPSITQKEADEKEEEEWLEALEKGELDDNGELKKMRDPALLTARQRALRYGTPEATQHLLELPSGYKPKEETEEMIQKRRQRAQKRRMQAAKKNEESKKKTVERLLKREATKQKQQKAKTLRSKGHIPIVTYINSHDRVTLSFPPGVTCPLTPQVATPPPKPQQKCGVPGCTNKKRYSCSKTGVPLCSLECYRKNKKSHGLA</sequence>
<feature type="region of interest" description="Disordered" evidence="1">
    <location>
        <begin position="158"/>
        <end position="228"/>
    </location>
</feature>
<feature type="region of interest" description="Disordered" evidence="1">
    <location>
        <begin position="1"/>
        <end position="140"/>
    </location>
</feature>
<name>A0A6P4ZRS1_BRABE</name>
<dbReference type="InterPro" id="IPR007529">
    <property type="entry name" value="Znf_HIT"/>
</dbReference>
<feature type="compositionally biased region" description="Basic and acidic residues" evidence="1">
    <location>
        <begin position="198"/>
        <end position="218"/>
    </location>
</feature>
<protein>
    <submittedName>
        <fullName evidence="4">INO80 complex subunit B-like</fullName>
    </submittedName>
</protein>
<feature type="compositionally biased region" description="Basic and acidic residues" evidence="1">
    <location>
        <begin position="1"/>
        <end position="24"/>
    </location>
</feature>
<feature type="compositionally biased region" description="Basic residues" evidence="1">
    <location>
        <begin position="25"/>
        <end position="39"/>
    </location>
</feature>
<dbReference type="AlphaFoldDB" id="A0A6P4ZRS1"/>
<dbReference type="Pfam" id="PF04438">
    <property type="entry name" value="zf-HIT"/>
    <property type="match status" value="1"/>
</dbReference>
<dbReference type="CDD" id="cd23021">
    <property type="entry name" value="zf-HIT_IN80B"/>
    <property type="match status" value="1"/>
</dbReference>
<dbReference type="Pfam" id="PF04795">
    <property type="entry name" value="PAPA-1"/>
    <property type="match status" value="1"/>
</dbReference>
<evidence type="ECO:0000313" key="4">
    <source>
        <dbReference type="RefSeq" id="XP_019633632.1"/>
    </source>
</evidence>
<feature type="domain" description="INO80 complex subunit B-like conserved region" evidence="2">
    <location>
        <begin position="180"/>
        <end position="253"/>
    </location>
</feature>
<organism evidence="3 4">
    <name type="scientific">Branchiostoma belcheri</name>
    <name type="common">Amphioxus</name>
    <dbReference type="NCBI Taxonomy" id="7741"/>
    <lineage>
        <taxon>Eukaryota</taxon>
        <taxon>Metazoa</taxon>
        <taxon>Chordata</taxon>
        <taxon>Cephalochordata</taxon>
        <taxon>Leptocardii</taxon>
        <taxon>Amphioxiformes</taxon>
        <taxon>Branchiostomatidae</taxon>
        <taxon>Branchiostoma</taxon>
    </lineage>
</organism>